<sequence>MMSVTQQAFRAAMSHLAAAVNVITTDGEAGRGGMTASAVCSVTDTPPTLLTCINHSARLNGMIKRNGVFCVNVLAAAHQDISSLFANSRENMAARFARGSWSRLATGSPVLEEAPVSFDCRVVQAVEAGTHTVFLGEVAGLRVTEGEPDGLVYFRRGYRQIVTLPVAVLPGA</sequence>
<dbReference type="PANTHER" id="PTHR30466">
    <property type="entry name" value="FLAVIN REDUCTASE"/>
    <property type="match status" value="1"/>
</dbReference>
<organism evidence="3 4">
    <name type="scientific">Teichococcus oryzae</name>
    <dbReference type="NCBI Taxonomy" id="1608942"/>
    <lineage>
        <taxon>Bacteria</taxon>
        <taxon>Pseudomonadati</taxon>
        <taxon>Pseudomonadota</taxon>
        <taxon>Alphaproteobacteria</taxon>
        <taxon>Acetobacterales</taxon>
        <taxon>Roseomonadaceae</taxon>
        <taxon>Roseomonas</taxon>
    </lineage>
</organism>
<dbReference type="Gene3D" id="2.30.110.10">
    <property type="entry name" value="Electron Transport, Fmn-binding Protein, Chain A"/>
    <property type="match status" value="1"/>
</dbReference>
<accession>A0A5B2TFN5</accession>
<name>A0A5B2TFN5_9PROT</name>
<dbReference type="InterPro" id="IPR050268">
    <property type="entry name" value="NADH-dep_flavin_reductase"/>
</dbReference>
<dbReference type="InterPro" id="IPR002563">
    <property type="entry name" value="Flavin_Rdtase-like_dom"/>
</dbReference>
<dbReference type="GO" id="GO:0010181">
    <property type="term" value="F:FMN binding"/>
    <property type="evidence" value="ECO:0007669"/>
    <property type="project" value="InterPro"/>
</dbReference>
<evidence type="ECO:0000313" key="4">
    <source>
        <dbReference type="Proteomes" id="UP000322110"/>
    </source>
</evidence>
<dbReference type="EMBL" id="VUKA01000007">
    <property type="protein sequence ID" value="KAA2212610.1"/>
    <property type="molecule type" value="Genomic_DNA"/>
</dbReference>
<dbReference type="GO" id="GO:0006208">
    <property type="term" value="P:pyrimidine nucleobase catabolic process"/>
    <property type="evidence" value="ECO:0007669"/>
    <property type="project" value="TreeGrafter"/>
</dbReference>
<dbReference type="Proteomes" id="UP000322110">
    <property type="component" value="Unassembled WGS sequence"/>
</dbReference>
<gene>
    <name evidence="3" type="ORF">F0Q34_14280</name>
</gene>
<dbReference type="SUPFAM" id="SSF50475">
    <property type="entry name" value="FMN-binding split barrel"/>
    <property type="match status" value="1"/>
</dbReference>
<proteinExistence type="predicted"/>
<dbReference type="Pfam" id="PF01613">
    <property type="entry name" value="Flavin_Reduct"/>
    <property type="match status" value="1"/>
</dbReference>
<keyword evidence="1" id="KW-0560">Oxidoreductase</keyword>
<reference evidence="3 4" key="1">
    <citation type="journal article" date="2015" name="Int. J. Syst. Evol. Microbiol.">
        <title>Roseomonas oryzae sp. nov., isolated from paddy rhizosphere soil.</title>
        <authorList>
            <person name="Ramaprasad E.V."/>
            <person name="Sasikala Ch."/>
            <person name="Ramana Ch.V."/>
        </authorList>
    </citation>
    <scope>NUCLEOTIDE SEQUENCE [LARGE SCALE GENOMIC DNA]</scope>
    <source>
        <strain evidence="3 4">KCTC 42542</strain>
    </source>
</reference>
<comment type="caution">
    <text evidence="3">The sequence shown here is derived from an EMBL/GenBank/DDBJ whole genome shotgun (WGS) entry which is preliminary data.</text>
</comment>
<evidence type="ECO:0000313" key="3">
    <source>
        <dbReference type="EMBL" id="KAA2212610.1"/>
    </source>
</evidence>
<dbReference type="GO" id="GO:0042602">
    <property type="term" value="F:riboflavin reductase (NADPH) activity"/>
    <property type="evidence" value="ECO:0007669"/>
    <property type="project" value="TreeGrafter"/>
</dbReference>
<feature type="domain" description="Flavin reductase like" evidence="2">
    <location>
        <begin position="13"/>
        <end position="160"/>
    </location>
</feature>
<dbReference type="OrthoDB" id="9789254at2"/>
<dbReference type="SMART" id="SM00903">
    <property type="entry name" value="Flavin_Reduct"/>
    <property type="match status" value="1"/>
</dbReference>
<dbReference type="AlphaFoldDB" id="A0A5B2TFN5"/>
<evidence type="ECO:0000256" key="1">
    <source>
        <dbReference type="ARBA" id="ARBA00023002"/>
    </source>
</evidence>
<dbReference type="InterPro" id="IPR012349">
    <property type="entry name" value="Split_barrel_FMN-bd"/>
</dbReference>
<protein>
    <submittedName>
        <fullName evidence="3">Flavin reductase</fullName>
    </submittedName>
</protein>
<evidence type="ECO:0000259" key="2">
    <source>
        <dbReference type="SMART" id="SM00903"/>
    </source>
</evidence>
<keyword evidence="4" id="KW-1185">Reference proteome</keyword>
<dbReference type="PANTHER" id="PTHR30466:SF1">
    <property type="entry name" value="FMN REDUCTASE (NADH) RUTF"/>
    <property type="match status" value="1"/>
</dbReference>